<proteinExistence type="predicted"/>
<evidence type="ECO:0000256" key="1">
    <source>
        <dbReference type="SAM" id="Phobius"/>
    </source>
</evidence>
<evidence type="ECO:0000259" key="2">
    <source>
        <dbReference type="Pfam" id="PF20151"/>
    </source>
</evidence>
<keyword evidence="4" id="KW-1185">Reference proteome</keyword>
<dbReference type="EMBL" id="JAACJO010000001">
    <property type="protein sequence ID" value="KAF5363458.1"/>
    <property type="molecule type" value="Genomic_DNA"/>
</dbReference>
<evidence type="ECO:0000313" key="3">
    <source>
        <dbReference type="EMBL" id="KAF5363458.1"/>
    </source>
</evidence>
<name>A0A8H5LNB6_9AGAR</name>
<dbReference type="Proteomes" id="UP000559027">
    <property type="component" value="Unassembled WGS sequence"/>
</dbReference>
<organism evidence="3 4">
    <name type="scientific">Leucocoprinus leucothites</name>
    <dbReference type="NCBI Taxonomy" id="201217"/>
    <lineage>
        <taxon>Eukaryota</taxon>
        <taxon>Fungi</taxon>
        <taxon>Dikarya</taxon>
        <taxon>Basidiomycota</taxon>
        <taxon>Agaricomycotina</taxon>
        <taxon>Agaricomycetes</taxon>
        <taxon>Agaricomycetidae</taxon>
        <taxon>Agaricales</taxon>
        <taxon>Agaricineae</taxon>
        <taxon>Agaricaceae</taxon>
        <taxon>Leucocoprinus</taxon>
    </lineage>
</organism>
<dbReference type="AlphaFoldDB" id="A0A8H5LNB6"/>
<keyword evidence="1" id="KW-1133">Transmembrane helix</keyword>
<comment type="caution">
    <text evidence="3">The sequence shown here is derived from an EMBL/GenBank/DDBJ whole genome shotgun (WGS) entry which is preliminary data.</text>
</comment>
<dbReference type="InterPro" id="IPR045340">
    <property type="entry name" value="DUF6533"/>
</dbReference>
<feature type="domain" description="DUF6533" evidence="2">
    <location>
        <begin position="53"/>
        <end position="87"/>
    </location>
</feature>
<accession>A0A8H5LNB6</accession>
<feature type="transmembrane region" description="Helical" evidence="1">
    <location>
        <begin position="194"/>
        <end position="213"/>
    </location>
</feature>
<feature type="transmembrane region" description="Helical" evidence="1">
    <location>
        <begin position="257"/>
        <end position="278"/>
    </location>
</feature>
<dbReference type="Pfam" id="PF20151">
    <property type="entry name" value="DUF6533"/>
    <property type="match status" value="1"/>
</dbReference>
<dbReference type="OrthoDB" id="2958007at2759"/>
<gene>
    <name evidence="3" type="ORF">D9756_000994</name>
</gene>
<reference evidence="3 4" key="1">
    <citation type="journal article" date="2020" name="ISME J.">
        <title>Uncovering the hidden diversity of litter-decomposition mechanisms in mushroom-forming fungi.</title>
        <authorList>
            <person name="Floudas D."/>
            <person name="Bentzer J."/>
            <person name="Ahren D."/>
            <person name="Johansson T."/>
            <person name="Persson P."/>
            <person name="Tunlid A."/>
        </authorList>
    </citation>
    <scope>NUCLEOTIDE SEQUENCE [LARGE SCALE GENOMIC DNA]</scope>
    <source>
        <strain evidence="3 4">CBS 146.42</strain>
    </source>
</reference>
<keyword evidence="1" id="KW-0472">Membrane</keyword>
<protein>
    <recommendedName>
        <fullName evidence="2">DUF6533 domain-containing protein</fullName>
    </recommendedName>
</protein>
<feature type="transmembrane region" description="Helical" evidence="1">
    <location>
        <begin position="142"/>
        <end position="165"/>
    </location>
</feature>
<feature type="transmembrane region" description="Helical" evidence="1">
    <location>
        <begin position="233"/>
        <end position="251"/>
    </location>
</feature>
<keyword evidence="1" id="KW-0812">Transmembrane</keyword>
<feature type="transmembrane region" description="Helical" evidence="1">
    <location>
        <begin position="76"/>
        <end position="94"/>
    </location>
</feature>
<sequence>MEPLSNLQLRSELVNGVEWTRLVNRCCFDNDRGNSTTVLSLSSPHSRNFTQVLDWILTFDLEVSLIWKSRWSTTKVLYFLARYLPFVDCALGLYHQFSSTLPAGSCQRLYEAQAWLFGAGAALVELIFTLRTWAVWGKGKRFTYILLAIFCAMWSAVFVIDHFYLKATSHTTSPIPQFIGCVMSVSSSILSADYVLLMLYDACLLSLMIIRGVSAFRCGGDAHLMRVVYSDGIIYYIYVWILSLLNVFVITKLPIELQTLMMLMARVIHAVLACRVVLHIREQAQVQQQGGLQRQGLTYASTTWLARGGEIEMA</sequence>
<evidence type="ECO:0000313" key="4">
    <source>
        <dbReference type="Proteomes" id="UP000559027"/>
    </source>
</evidence>
<feature type="transmembrane region" description="Helical" evidence="1">
    <location>
        <begin position="114"/>
        <end position="130"/>
    </location>
</feature>